<keyword evidence="1" id="KW-0677">Repeat</keyword>
<name>A0A7T8KLU1_CALRO</name>
<dbReference type="InterPro" id="IPR000357">
    <property type="entry name" value="HEAT"/>
</dbReference>
<reference evidence="4" key="1">
    <citation type="submission" date="2021-01" db="EMBL/GenBank/DDBJ databases">
        <title>Caligus Genome Assembly.</title>
        <authorList>
            <person name="Gallardo-Escarate C."/>
        </authorList>
    </citation>
    <scope>NUCLEOTIDE SEQUENCE [LARGE SCALE GENOMIC DNA]</scope>
</reference>
<dbReference type="GO" id="GO:0005737">
    <property type="term" value="C:cytoplasm"/>
    <property type="evidence" value="ECO:0007669"/>
    <property type="project" value="TreeGrafter"/>
</dbReference>
<organism evidence="3 4">
    <name type="scientific">Caligus rogercresseyi</name>
    <name type="common">Sea louse</name>
    <dbReference type="NCBI Taxonomy" id="217165"/>
    <lineage>
        <taxon>Eukaryota</taxon>
        <taxon>Metazoa</taxon>
        <taxon>Ecdysozoa</taxon>
        <taxon>Arthropoda</taxon>
        <taxon>Crustacea</taxon>
        <taxon>Multicrustacea</taxon>
        <taxon>Hexanauplia</taxon>
        <taxon>Copepoda</taxon>
        <taxon>Siphonostomatoida</taxon>
        <taxon>Caligidae</taxon>
        <taxon>Caligus</taxon>
    </lineage>
</organism>
<dbReference type="Proteomes" id="UP000595437">
    <property type="component" value="Chromosome 2"/>
</dbReference>
<gene>
    <name evidence="3" type="ORF">FKW44_003571</name>
</gene>
<dbReference type="Gene3D" id="1.25.10.10">
    <property type="entry name" value="Leucine-rich Repeat Variant"/>
    <property type="match status" value="1"/>
</dbReference>
<dbReference type="PANTHER" id="PTHR10648:SF1">
    <property type="entry name" value="SERINE_THREONINE-PROTEIN PHOSPHATASE 4 REGULATORY SUBUNIT 1"/>
    <property type="match status" value="1"/>
</dbReference>
<dbReference type="AlphaFoldDB" id="A0A7T8KLU1"/>
<dbReference type="GO" id="GO:0019888">
    <property type="term" value="F:protein phosphatase regulator activity"/>
    <property type="evidence" value="ECO:0007669"/>
    <property type="project" value="TreeGrafter"/>
</dbReference>
<evidence type="ECO:0000256" key="1">
    <source>
        <dbReference type="ARBA" id="ARBA00022737"/>
    </source>
</evidence>
<dbReference type="EMBL" id="CP045891">
    <property type="protein sequence ID" value="QQP58302.1"/>
    <property type="molecule type" value="Genomic_DNA"/>
</dbReference>
<dbReference type="InterPro" id="IPR051023">
    <property type="entry name" value="PP2A_Regulatory_Subunit_A"/>
</dbReference>
<dbReference type="SUPFAM" id="SSF48371">
    <property type="entry name" value="ARM repeat"/>
    <property type="match status" value="1"/>
</dbReference>
<keyword evidence="4" id="KW-1185">Reference proteome</keyword>
<dbReference type="InterPro" id="IPR011989">
    <property type="entry name" value="ARM-like"/>
</dbReference>
<evidence type="ECO:0000313" key="4">
    <source>
        <dbReference type="Proteomes" id="UP000595437"/>
    </source>
</evidence>
<dbReference type="OrthoDB" id="340346at2759"/>
<feature type="compositionally biased region" description="Polar residues" evidence="2">
    <location>
        <begin position="99"/>
        <end position="111"/>
    </location>
</feature>
<evidence type="ECO:0000313" key="3">
    <source>
        <dbReference type="EMBL" id="QQP58302.1"/>
    </source>
</evidence>
<proteinExistence type="predicted"/>
<dbReference type="Pfam" id="PF02985">
    <property type="entry name" value="HEAT"/>
    <property type="match status" value="1"/>
</dbReference>
<evidence type="ECO:0000256" key="2">
    <source>
        <dbReference type="SAM" id="MobiDB-lite"/>
    </source>
</evidence>
<feature type="region of interest" description="Disordered" evidence="2">
    <location>
        <begin position="91"/>
        <end position="111"/>
    </location>
</feature>
<accession>A0A7T8KLU1</accession>
<protein>
    <submittedName>
        <fullName evidence="3">Protein phosphatase 4 regulatory subunit 1</fullName>
    </submittedName>
</protein>
<dbReference type="PANTHER" id="PTHR10648">
    <property type="entry name" value="SERINE/THREONINE-PROTEIN PHOSPHATASE PP2A 65 KDA REGULATORY SUBUNIT"/>
    <property type="match status" value="1"/>
</dbReference>
<dbReference type="InterPro" id="IPR016024">
    <property type="entry name" value="ARM-type_fold"/>
</dbReference>
<sequence length="111" mass="12961">MFILIYPTIEVHPKLFFFTQLPKFIKLCHDQMWKIRKSCADEFTPVSCLVSSGVRRRLLSPLFLGLLRDGSQWVREAAFQSLGPFISTLWTPPSRHSYKTSPGKWSSRTWK</sequence>